<evidence type="ECO:0000256" key="5">
    <source>
        <dbReference type="PROSITE-ProRule" id="PRU00176"/>
    </source>
</evidence>
<dbReference type="InterPro" id="IPR054708">
    <property type="entry name" value="MTPAP-like_central"/>
</dbReference>
<evidence type="ECO:0000313" key="9">
    <source>
        <dbReference type="Proteomes" id="UP000034805"/>
    </source>
</evidence>
<dbReference type="PANTHER" id="PTHR12271">
    <property type="entry name" value="POLY A POLYMERASE CID PAP -RELATED"/>
    <property type="match status" value="1"/>
</dbReference>
<dbReference type="Pfam" id="PF00076">
    <property type="entry name" value="RRM_1"/>
    <property type="match status" value="1"/>
</dbReference>
<sequence length="841" mass="94426">MFWFCVHSEASLDDHLKGRKHQKLYSVRETRRLQEKRSVFVSGFQPETSQLQLTDYFEQFGPVSEVIMDKEKGVYAIVEFGEVAGLQAALSHSQHTLGGQKLRVKPREKKEFRYIPKKKQDTKNLLTVEQLSQDLCQAASVNEQMHRLVERFQLSESERKVRELLVELLQEVFTEFFPECRIVAFGSSVNTFDIHSCDLDLFLDLENTKIFQAKARSSSEQQAGEGLLEDTCSEDSILSDIDLSTASPSEVLELVAMVLRKCVPGAHKVQVLSSARLPVVKFSHRELGLQGDVSINNRLAVRNTRFLQLCSGLDGRLRPLMYTIRYWAKQKQLADKPVFTFVQKLYKDGNPFGGGPLLNNYALTLLVIFFLQNREPPILPSVNQLKEMACEEEQCVIEGWDCTFPSQPIAVPQSKNTEDLCALLAAFFTFCEQFDFAGSVVSLREGRALPVTAFLSKDEEANEAPVGEHLEMEEMRAKPRAPKLGPLNVLDPFELSHNVAGNLNERTQRSFRHECEEAAKYCRSLQYQRKSAKGKVWGLVRLFIPRDGDAPSSTGDAARQLVVSIPFKVTVLSETLRRRLHSAGDLFRQLWFTEVCKAILAVFQRVLGCTVVHGKTAEVPKGGYEGVDCSDTKTIGEESQAAPTEDEKHGVATTSKAVPVAACENGNRMSNRETNGVCRTSVSCSSANSDSSPLKQGKGVKRTLSEEEALPICPADKKPKLHSTAESGVVQWWCEVQHRVWAGRRKARRDLLKSLPETSRPEVGSVELEAEVTQRILLDHPAAEKLLQFAVEAKVLGGTEDTRAELRFTPCDEHASIFQDFFHFLELFLPKITEKLLEKVD</sequence>
<dbReference type="GO" id="GO:0031123">
    <property type="term" value="P:RNA 3'-end processing"/>
    <property type="evidence" value="ECO:0007669"/>
    <property type="project" value="TreeGrafter"/>
</dbReference>
<evidence type="ECO:0000256" key="6">
    <source>
        <dbReference type="SAM" id="MobiDB-lite"/>
    </source>
</evidence>
<evidence type="ECO:0000256" key="4">
    <source>
        <dbReference type="ARBA" id="ARBA00048830"/>
    </source>
</evidence>
<evidence type="ECO:0000256" key="2">
    <source>
        <dbReference type="ARBA" id="ARBA00012388"/>
    </source>
</evidence>
<dbReference type="STRING" id="113540.ENSSFOP00015008658"/>
<comment type="similarity">
    <text evidence="1">Belongs to the DNA polymerase type-B-like family.</text>
</comment>
<dbReference type="SUPFAM" id="SSF81301">
    <property type="entry name" value="Nucleotidyltransferase"/>
    <property type="match status" value="1"/>
</dbReference>
<reference evidence="8 9" key="1">
    <citation type="submission" date="2015-08" db="EMBL/GenBank/DDBJ databases">
        <title>The genome of the Asian arowana (Scleropages formosus).</title>
        <authorList>
            <person name="Tan M.H."/>
            <person name="Gan H.M."/>
            <person name="Croft L.J."/>
            <person name="Austin C.M."/>
        </authorList>
    </citation>
    <scope>NUCLEOTIDE SEQUENCE [LARGE SCALE GENOMIC DNA]</scope>
    <source>
        <strain evidence="8">Aro1</strain>
    </source>
</reference>
<feature type="domain" description="RRM" evidence="7">
    <location>
        <begin position="37"/>
        <end position="109"/>
    </location>
</feature>
<dbReference type="PROSITE" id="PS50102">
    <property type="entry name" value="RRM"/>
    <property type="match status" value="1"/>
</dbReference>
<feature type="region of interest" description="Disordered" evidence="6">
    <location>
        <begin position="684"/>
        <end position="703"/>
    </location>
</feature>
<accession>A0A0P7TZI0</accession>
<dbReference type="Gene3D" id="3.30.70.330">
    <property type="match status" value="1"/>
</dbReference>
<dbReference type="Pfam" id="PF22600">
    <property type="entry name" value="MTPAP-like_central"/>
    <property type="match status" value="1"/>
</dbReference>
<evidence type="ECO:0000256" key="1">
    <source>
        <dbReference type="ARBA" id="ARBA00008593"/>
    </source>
</evidence>
<dbReference type="InterPro" id="IPR043519">
    <property type="entry name" value="NT_sf"/>
</dbReference>
<comment type="catalytic activity">
    <reaction evidence="4">
        <text>RNA(n) + ATP = RNA(n)-3'-adenine ribonucleotide + diphosphate</text>
        <dbReference type="Rhea" id="RHEA:11332"/>
        <dbReference type="Rhea" id="RHEA-COMP:14527"/>
        <dbReference type="Rhea" id="RHEA-COMP:17347"/>
        <dbReference type="ChEBI" id="CHEBI:30616"/>
        <dbReference type="ChEBI" id="CHEBI:33019"/>
        <dbReference type="ChEBI" id="CHEBI:140395"/>
        <dbReference type="ChEBI" id="CHEBI:173115"/>
        <dbReference type="EC" id="2.7.7.19"/>
    </reaction>
</comment>
<evidence type="ECO:0000313" key="8">
    <source>
        <dbReference type="EMBL" id="KPP66987.1"/>
    </source>
</evidence>
<comment type="caution">
    <text evidence="8">The sequence shown here is derived from an EMBL/GenBank/DDBJ whole genome shotgun (WGS) entry which is preliminary data.</text>
</comment>
<proteinExistence type="inferred from homology"/>
<protein>
    <recommendedName>
        <fullName evidence="2">polynucleotide adenylyltransferase</fullName>
        <ecNumber evidence="2">2.7.7.19</ecNumber>
    </recommendedName>
</protein>
<dbReference type="Proteomes" id="UP000034805">
    <property type="component" value="Unassembled WGS sequence"/>
</dbReference>
<dbReference type="InterPro" id="IPR000504">
    <property type="entry name" value="RRM_dom"/>
</dbReference>
<evidence type="ECO:0000259" key="7">
    <source>
        <dbReference type="PROSITE" id="PS50102"/>
    </source>
</evidence>
<dbReference type="CDD" id="cd12279">
    <property type="entry name" value="RRM_TUT1"/>
    <property type="match status" value="1"/>
</dbReference>
<dbReference type="SMART" id="SM00360">
    <property type="entry name" value="RRM"/>
    <property type="match status" value="1"/>
</dbReference>
<keyword evidence="3" id="KW-0464">Manganese</keyword>
<dbReference type="FunFam" id="3.30.70.330:FF:000305">
    <property type="entry name" value="speckle targeted PIP5K1A-regulated poly(A) polymerase"/>
    <property type="match status" value="1"/>
</dbReference>
<dbReference type="SUPFAM" id="SSF81631">
    <property type="entry name" value="PAP/OAS1 substrate-binding domain"/>
    <property type="match status" value="1"/>
</dbReference>
<organism evidence="8 9">
    <name type="scientific">Scleropages formosus</name>
    <name type="common">Asian bonytongue</name>
    <name type="synonym">Osteoglossum formosum</name>
    <dbReference type="NCBI Taxonomy" id="113540"/>
    <lineage>
        <taxon>Eukaryota</taxon>
        <taxon>Metazoa</taxon>
        <taxon>Chordata</taxon>
        <taxon>Craniata</taxon>
        <taxon>Vertebrata</taxon>
        <taxon>Euteleostomi</taxon>
        <taxon>Actinopterygii</taxon>
        <taxon>Neopterygii</taxon>
        <taxon>Teleostei</taxon>
        <taxon>Osteoglossocephala</taxon>
        <taxon>Osteoglossomorpha</taxon>
        <taxon>Osteoglossiformes</taxon>
        <taxon>Osteoglossidae</taxon>
        <taxon>Scleropages</taxon>
    </lineage>
</organism>
<gene>
    <name evidence="8" type="ORF">Z043_114464</name>
</gene>
<dbReference type="AlphaFoldDB" id="A0A0P7TZI0"/>
<dbReference type="Gene3D" id="3.30.460.10">
    <property type="entry name" value="Beta Polymerase, domain 2"/>
    <property type="match status" value="1"/>
</dbReference>
<name>A0A0P7TZI0_SCLFO</name>
<dbReference type="EMBL" id="JARO02005309">
    <property type="protein sequence ID" value="KPP66987.1"/>
    <property type="molecule type" value="Genomic_DNA"/>
</dbReference>
<dbReference type="Gene3D" id="1.10.1410.10">
    <property type="match status" value="1"/>
</dbReference>
<evidence type="ECO:0000256" key="3">
    <source>
        <dbReference type="ARBA" id="ARBA00023211"/>
    </source>
</evidence>
<dbReference type="GO" id="GO:0008270">
    <property type="term" value="F:zinc ion binding"/>
    <property type="evidence" value="ECO:0007669"/>
    <property type="project" value="UniProtKB-KW"/>
</dbReference>
<dbReference type="CDD" id="cd05402">
    <property type="entry name" value="NT_PAP_TUTase"/>
    <property type="match status" value="1"/>
</dbReference>
<dbReference type="InterPro" id="IPR012677">
    <property type="entry name" value="Nucleotide-bd_a/b_plait_sf"/>
</dbReference>
<dbReference type="SUPFAM" id="SSF54928">
    <property type="entry name" value="RNA-binding domain, RBD"/>
    <property type="match status" value="1"/>
</dbReference>
<dbReference type="InterPro" id="IPR035979">
    <property type="entry name" value="RBD_domain_sf"/>
</dbReference>
<keyword evidence="5" id="KW-0694">RNA-binding</keyword>
<dbReference type="GO" id="GO:0050265">
    <property type="term" value="F:RNA uridylyltransferase activity"/>
    <property type="evidence" value="ECO:0007669"/>
    <property type="project" value="UniProtKB-EC"/>
</dbReference>
<dbReference type="PANTHER" id="PTHR12271:SF127">
    <property type="entry name" value="SPECKLE TARGETED PIP5K1A-REGULATED POLY(A) POLYMERASE"/>
    <property type="match status" value="1"/>
</dbReference>
<dbReference type="InterPro" id="IPR034388">
    <property type="entry name" value="Star-PAP_RRM"/>
</dbReference>
<dbReference type="GO" id="GO:0003723">
    <property type="term" value="F:RNA binding"/>
    <property type="evidence" value="ECO:0007669"/>
    <property type="project" value="UniProtKB-UniRule"/>
</dbReference>
<dbReference type="GO" id="GO:0016607">
    <property type="term" value="C:nuclear speck"/>
    <property type="evidence" value="ECO:0007669"/>
    <property type="project" value="UniProtKB-SubCell"/>
</dbReference>
<dbReference type="EC" id="2.7.7.19" evidence="2"/>
<dbReference type="GO" id="GO:1990817">
    <property type="term" value="F:poly(A) RNA polymerase activity"/>
    <property type="evidence" value="ECO:0007669"/>
    <property type="project" value="UniProtKB-EC"/>
</dbReference>